<dbReference type="SUPFAM" id="SSF47923">
    <property type="entry name" value="Ypt/Rab-GAP domain of gyp1p"/>
    <property type="match status" value="2"/>
</dbReference>
<dbReference type="Gene3D" id="1.10.10.750">
    <property type="entry name" value="Ypt/Rab-GAP domain of gyp1p, domain 1"/>
    <property type="match status" value="1"/>
</dbReference>
<sequence>MATSTFSAVDEYGFERSLEFDFKYYERFMSEYIGILARRLKRWEDLSNSERKKKSGTLKRFVRKGIPISLRESAWMTISGAEELKRNSKYSFNTLRKRKTNSVIKEAIEMDIPRTFPDNIFFDKDSTLPEQLLGILIAFANSNTDIGYCQGMNYIAGLLLLVTKNAESSFWLLKTLVERILPQYYSKNMSGLITDLAVLDKLVQKNEPAVHRHIESIGLPWAVTTTKWFICIYAEVLPTETVLRIWDSIFYEGSKVIFRVALTLIKMHRNKILECKDMTELVKCFKEMGSHHGVINCHQFMKNVFRVPGSFPNKLLEDLRRQHNNSK</sequence>
<gene>
    <name evidence="6" type="primary">LOC108740707</name>
</gene>
<dbReference type="InterPro" id="IPR035969">
    <property type="entry name" value="Rab-GAP_TBC_sf"/>
</dbReference>
<dbReference type="STRING" id="224129.A0A1W4XCX1"/>
<dbReference type="GO" id="GO:0031267">
    <property type="term" value="F:small GTPase binding"/>
    <property type="evidence" value="ECO:0007669"/>
    <property type="project" value="TreeGrafter"/>
</dbReference>
<evidence type="ECO:0000313" key="5">
    <source>
        <dbReference type="Proteomes" id="UP000192223"/>
    </source>
</evidence>
<dbReference type="FunFam" id="1.10.8.270:FF:000016">
    <property type="entry name" value="TBC1 domain family member 2A"/>
    <property type="match status" value="1"/>
</dbReference>
<dbReference type="KEGG" id="apln:108740707"/>
<evidence type="ECO:0000256" key="2">
    <source>
        <dbReference type="ARBA" id="ARBA00043879"/>
    </source>
</evidence>
<dbReference type="Proteomes" id="UP000192223">
    <property type="component" value="Unplaced"/>
</dbReference>
<protein>
    <recommendedName>
        <fullName evidence="3">Growth hormone-regulated TBC protein 1</fullName>
    </recommendedName>
</protein>
<reference evidence="6" key="1">
    <citation type="submission" date="2025-08" db="UniProtKB">
        <authorList>
            <consortium name="RefSeq"/>
        </authorList>
    </citation>
    <scope>IDENTIFICATION</scope>
    <source>
        <tissue evidence="6">Entire body</tissue>
    </source>
</reference>
<comment type="function">
    <text evidence="2">May act as a GTPase-activating protein for Rab family protein(s).</text>
</comment>
<dbReference type="FunFam" id="1.10.472.80:FF:000029">
    <property type="entry name" value="Growth hormone-regulated TBC protein 1"/>
    <property type="match status" value="1"/>
</dbReference>
<dbReference type="Pfam" id="PF00566">
    <property type="entry name" value="RabGAP-TBC"/>
    <property type="match status" value="1"/>
</dbReference>
<name>A0A1W4XCX1_AGRPL</name>
<dbReference type="SMART" id="SM00164">
    <property type="entry name" value="TBC"/>
    <property type="match status" value="1"/>
</dbReference>
<dbReference type="OrthoDB" id="294251at2759"/>
<dbReference type="RefSeq" id="XP_018330647.1">
    <property type="nucleotide sequence ID" value="XM_018475145.2"/>
</dbReference>
<dbReference type="GeneID" id="108740707"/>
<dbReference type="AlphaFoldDB" id="A0A1W4XCX1"/>
<organism evidence="5 6">
    <name type="scientific">Agrilus planipennis</name>
    <name type="common">Emerald ash borer</name>
    <name type="synonym">Agrilus marcopoli</name>
    <dbReference type="NCBI Taxonomy" id="224129"/>
    <lineage>
        <taxon>Eukaryota</taxon>
        <taxon>Metazoa</taxon>
        <taxon>Ecdysozoa</taxon>
        <taxon>Arthropoda</taxon>
        <taxon>Hexapoda</taxon>
        <taxon>Insecta</taxon>
        <taxon>Pterygota</taxon>
        <taxon>Neoptera</taxon>
        <taxon>Endopterygota</taxon>
        <taxon>Coleoptera</taxon>
        <taxon>Polyphaga</taxon>
        <taxon>Elateriformia</taxon>
        <taxon>Buprestoidea</taxon>
        <taxon>Buprestidae</taxon>
        <taxon>Agrilinae</taxon>
        <taxon>Agrilus</taxon>
    </lineage>
</organism>
<dbReference type="InParanoid" id="A0A1W4XCX1"/>
<evidence type="ECO:0000256" key="1">
    <source>
        <dbReference type="ARBA" id="ARBA00022468"/>
    </source>
</evidence>
<accession>A0A1W4XCX1</accession>
<dbReference type="InterPro" id="IPR050302">
    <property type="entry name" value="Rab_GAP_TBC_domain"/>
</dbReference>
<keyword evidence="5" id="KW-1185">Reference proteome</keyword>
<dbReference type="FunCoup" id="A0A1W4XCX1">
    <property type="interactions" value="150"/>
</dbReference>
<dbReference type="InterPro" id="IPR000195">
    <property type="entry name" value="Rab-GAP-TBC_dom"/>
</dbReference>
<dbReference type="Gene3D" id="1.10.472.80">
    <property type="entry name" value="Ypt/Rab-GAP domain of gyp1p, domain 3"/>
    <property type="match status" value="1"/>
</dbReference>
<proteinExistence type="predicted"/>
<dbReference type="PROSITE" id="PS50086">
    <property type="entry name" value="TBC_RABGAP"/>
    <property type="match status" value="1"/>
</dbReference>
<evidence type="ECO:0000256" key="3">
    <source>
        <dbReference type="ARBA" id="ARBA00070878"/>
    </source>
</evidence>
<evidence type="ECO:0000313" key="6">
    <source>
        <dbReference type="RefSeq" id="XP_018330647.1"/>
    </source>
</evidence>
<keyword evidence="1" id="KW-0343">GTPase activation</keyword>
<feature type="domain" description="Rab-GAP TBC" evidence="4">
    <location>
        <begin position="65"/>
        <end position="253"/>
    </location>
</feature>
<dbReference type="GO" id="GO:0005096">
    <property type="term" value="F:GTPase activator activity"/>
    <property type="evidence" value="ECO:0007669"/>
    <property type="project" value="UniProtKB-KW"/>
</dbReference>
<evidence type="ECO:0000259" key="4">
    <source>
        <dbReference type="PROSITE" id="PS50086"/>
    </source>
</evidence>
<dbReference type="PANTHER" id="PTHR47219">
    <property type="entry name" value="RAB GTPASE-ACTIVATING PROTEIN 1-LIKE"/>
    <property type="match status" value="1"/>
</dbReference>
<dbReference type="PANTHER" id="PTHR47219:SF10">
    <property type="entry name" value="GROWTH HORMONE-REGULATED TBC PROTEIN 1"/>
    <property type="match status" value="1"/>
</dbReference>
<dbReference type="Gene3D" id="1.10.8.270">
    <property type="entry name" value="putative rabgap domain of human tbc1 domain family member 14 like domains"/>
    <property type="match status" value="1"/>
</dbReference>